<sequence length="71" mass="8293">MTDVSKDFCTLCQKWQNERFDKHEAAIDKIIEAIENMNERVNSKFNKLYLLAGCTFIALLTNIALEIIKRK</sequence>
<keyword evidence="1" id="KW-0472">Membrane</keyword>
<keyword evidence="3" id="KW-1185">Reference proteome</keyword>
<feature type="transmembrane region" description="Helical" evidence="1">
    <location>
        <begin position="48"/>
        <end position="68"/>
    </location>
</feature>
<reference evidence="2 3" key="1">
    <citation type="submission" date="2015-11" db="EMBL/GenBank/DDBJ databases">
        <authorList>
            <person name="Lin W."/>
        </authorList>
    </citation>
    <scope>NUCLEOTIDE SEQUENCE [LARGE SCALE GENOMIC DNA]</scope>
    <source>
        <strain evidence="2 3">HCH-1</strain>
    </source>
</reference>
<evidence type="ECO:0000313" key="2">
    <source>
        <dbReference type="EMBL" id="KWT73778.1"/>
    </source>
</evidence>
<dbReference type="Proteomes" id="UP000060487">
    <property type="component" value="Unassembled WGS sequence"/>
</dbReference>
<organism evidence="2 3">
    <name type="scientific">Candidatus Magnetominusculus xianensis</name>
    <dbReference type="NCBI Taxonomy" id="1748249"/>
    <lineage>
        <taxon>Bacteria</taxon>
        <taxon>Pseudomonadati</taxon>
        <taxon>Nitrospirota</taxon>
        <taxon>Nitrospiria</taxon>
        <taxon>Nitrospirales</taxon>
        <taxon>Nitrospiraceae</taxon>
        <taxon>Candidatus Magnetominusculus</taxon>
    </lineage>
</organism>
<protein>
    <submittedName>
        <fullName evidence="2">Uncharacterized protein</fullName>
    </submittedName>
</protein>
<comment type="caution">
    <text evidence="2">The sequence shown here is derived from an EMBL/GenBank/DDBJ whole genome shotgun (WGS) entry which is preliminary data.</text>
</comment>
<keyword evidence="1" id="KW-1133">Transmembrane helix</keyword>
<keyword evidence="1" id="KW-0812">Transmembrane</keyword>
<dbReference type="RefSeq" id="WP_085053940.1">
    <property type="nucleotide sequence ID" value="NZ_LNQR01000150.1"/>
</dbReference>
<gene>
    <name evidence="2" type="ORF">ASN18_3360</name>
</gene>
<accession>A0ABR5SBP1</accession>
<dbReference type="EMBL" id="LNQR01000150">
    <property type="protein sequence ID" value="KWT73778.1"/>
    <property type="molecule type" value="Genomic_DNA"/>
</dbReference>
<name>A0ABR5SBP1_9BACT</name>
<evidence type="ECO:0000256" key="1">
    <source>
        <dbReference type="SAM" id="Phobius"/>
    </source>
</evidence>
<evidence type="ECO:0000313" key="3">
    <source>
        <dbReference type="Proteomes" id="UP000060487"/>
    </source>
</evidence>
<proteinExistence type="predicted"/>